<organism evidence="2 3">
    <name type="scientific">Candidatus Kerfeldbacteria bacterium RIFCSPLOWO2_01_FULL_48_11</name>
    <dbReference type="NCBI Taxonomy" id="1798543"/>
    <lineage>
        <taxon>Bacteria</taxon>
        <taxon>Candidatus Kerfeldiibacteriota</taxon>
    </lineage>
</organism>
<evidence type="ECO:0000256" key="1">
    <source>
        <dbReference type="SAM" id="Phobius"/>
    </source>
</evidence>
<keyword evidence="1" id="KW-1133">Transmembrane helix</keyword>
<name>A0A1G2B272_9BACT</name>
<dbReference type="AlphaFoldDB" id="A0A1G2B272"/>
<dbReference type="EMBL" id="MHKE01000014">
    <property type="protein sequence ID" value="OGY83301.1"/>
    <property type="molecule type" value="Genomic_DNA"/>
</dbReference>
<keyword evidence="1" id="KW-0812">Transmembrane</keyword>
<evidence type="ECO:0000313" key="2">
    <source>
        <dbReference type="EMBL" id="OGY83301.1"/>
    </source>
</evidence>
<sequence length="88" mass="10037">MKKHLIAIIIWLAAMAGVYFAYYNRAITEYRKIDPVTGEEYGEMGYYTDWGQMAMAAVVATVVIWGVYGLTVWRGKNGYLNRATVVFK</sequence>
<dbReference type="STRING" id="1798543.A2898_03355"/>
<proteinExistence type="predicted"/>
<feature type="transmembrane region" description="Helical" evidence="1">
    <location>
        <begin position="53"/>
        <end position="73"/>
    </location>
</feature>
<reference evidence="2 3" key="1">
    <citation type="journal article" date="2016" name="Nat. Commun.">
        <title>Thousands of microbial genomes shed light on interconnected biogeochemical processes in an aquifer system.</title>
        <authorList>
            <person name="Anantharaman K."/>
            <person name="Brown C.T."/>
            <person name="Hug L.A."/>
            <person name="Sharon I."/>
            <person name="Castelle C.J."/>
            <person name="Probst A.J."/>
            <person name="Thomas B.C."/>
            <person name="Singh A."/>
            <person name="Wilkins M.J."/>
            <person name="Karaoz U."/>
            <person name="Brodie E.L."/>
            <person name="Williams K.H."/>
            <person name="Hubbard S.S."/>
            <person name="Banfield J.F."/>
        </authorList>
    </citation>
    <scope>NUCLEOTIDE SEQUENCE [LARGE SCALE GENOMIC DNA]</scope>
</reference>
<protein>
    <submittedName>
        <fullName evidence="2">Uncharacterized protein</fullName>
    </submittedName>
</protein>
<accession>A0A1G2B272</accession>
<gene>
    <name evidence="2" type="ORF">A2898_03355</name>
</gene>
<feature type="transmembrane region" description="Helical" evidence="1">
    <location>
        <begin position="5"/>
        <end position="22"/>
    </location>
</feature>
<keyword evidence="1" id="KW-0472">Membrane</keyword>
<comment type="caution">
    <text evidence="2">The sequence shown here is derived from an EMBL/GenBank/DDBJ whole genome shotgun (WGS) entry which is preliminary data.</text>
</comment>
<dbReference type="Proteomes" id="UP000179164">
    <property type="component" value="Unassembled WGS sequence"/>
</dbReference>
<evidence type="ECO:0000313" key="3">
    <source>
        <dbReference type="Proteomes" id="UP000179164"/>
    </source>
</evidence>